<accession>A0A1E5T0B6</accession>
<comment type="caution">
    <text evidence="1">The sequence shown here is derived from an EMBL/GenBank/DDBJ whole genome shotgun (WGS) entry which is preliminary data.</text>
</comment>
<dbReference type="RefSeq" id="WP_069836318.1">
    <property type="nucleotide sequence ID" value="NZ_MDGQ01000005.1"/>
</dbReference>
<dbReference type="Proteomes" id="UP000095552">
    <property type="component" value="Unassembled WGS sequence"/>
</dbReference>
<evidence type="ECO:0008006" key="3">
    <source>
        <dbReference type="Google" id="ProtNLM"/>
    </source>
</evidence>
<evidence type="ECO:0000313" key="2">
    <source>
        <dbReference type="Proteomes" id="UP000095552"/>
    </source>
</evidence>
<proteinExistence type="predicted"/>
<dbReference type="Pfam" id="PF06037">
    <property type="entry name" value="DUF922"/>
    <property type="match status" value="1"/>
</dbReference>
<dbReference type="OrthoDB" id="5431540at2"/>
<sequence>MHGFDLHMHIGSKLIFLFFFTLSVHQGIAQKTGFLKVDTTRYIVWSDERPLTWSDYRLLKSDTIDLGITALTAVTHSVRGGIEKGKPNFEVYVLFKKRRSWTTSRSDSLLFEHERLHFDLAELYGRKLRKQIAAMGSQNEKRLSAYRKKIKILLEEFKRKSALYDYETVHGEQQIKQAEWRNYVSYEMQRLHKYK</sequence>
<keyword evidence="2" id="KW-1185">Reference proteome</keyword>
<dbReference type="InterPro" id="IPR010321">
    <property type="entry name" value="DUF922"/>
</dbReference>
<dbReference type="STRING" id="1563681.BFP71_15340"/>
<dbReference type="EMBL" id="MDGQ01000005">
    <property type="protein sequence ID" value="OEK04813.1"/>
    <property type="molecule type" value="Genomic_DNA"/>
</dbReference>
<evidence type="ECO:0000313" key="1">
    <source>
        <dbReference type="EMBL" id="OEK04813.1"/>
    </source>
</evidence>
<organism evidence="1 2">
    <name type="scientific">Roseivirga misakiensis</name>
    <dbReference type="NCBI Taxonomy" id="1563681"/>
    <lineage>
        <taxon>Bacteria</taxon>
        <taxon>Pseudomonadati</taxon>
        <taxon>Bacteroidota</taxon>
        <taxon>Cytophagia</taxon>
        <taxon>Cytophagales</taxon>
        <taxon>Roseivirgaceae</taxon>
        <taxon>Roseivirga</taxon>
    </lineage>
</organism>
<reference evidence="1 2" key="1">
    <citation type="submission" date="2016-08" db="EMBL/GenBank/DDBJ databases">
        <title>Draft genome of Fabibacter sp. strain SK-8.</title>
        <authorList>
            <person name="Wong S.-K."/>
            <person name="Hamasaki K."/>
            <person name="Yoshizawa S."/>
        </authorList>
    </citation>
    <scope>NUCLEOTIDE SEQUENCE [LARGE SCALE GENOMIC DNA]</scope>
    <source>
        <strain evidence="1 2">SK-8</strain>
    </source>
</reference>
<name>A0A1E5T0B6_9BACT</name>
<gene>
    <name evidence="1" type="ORF">BFP71_15340</name>
</gene>
<dbReference type="AlphaFoldDB" id="A0A1E5T0B6"/>
<protein>
    <recommendedName>
        <fullName evidence="3">DUF922 domain-containing protein</fullName>
    </recommendedName>
</protein>